<accession>A0A182F613</accession>
<organism evidence="2 3">
    <name type="scientific">Anopheles albimanus</name>
    <name type="common">New world malaria mosquito</name>
    <dbReference type="NCBI Taxonomy" id="7167"/>
    <lineage>
        <taxon>Eukaryota</taxon>
        <taxon>Metazoa</taxon>
        <taxon>Ecdysozoa</taxon>
        <taxon>Arthropoda</taxon>
        <taxon>Hexapoda</taxon>
        <taxon>Insecta</taxon>
        <taxon>Pterygota</taxon>
        <taxon>Neoptera</taxon>
        <taxon>Endopterygota</taxon>
        <taxon>Diptera</taxon>
        <taxon>Nematocera</taxon>
        <taxon>Culicoidea</taxon>
        <taxon>Culicidae</taxon>
        <taxon>Anophelinae</taxon>
        <taxon>Anopheles</taxon>
    </lineage>
</organism>
<name>A0A182F613_ANOAL</name>
<evidence type="ECO:0000313" key="2">
    <source>
        <dbReference type="EnsemblMetazoa" id="AALB001912-PA"/>
    </source>
</evidence>
<proteinExistence type="predicted"/>
<feature type="compositionally biased region" description="Low complexity" evidence="1">
    <location>
        <begin position="175"/>
        <end position="187"/>
    </location>
</feature>
<reference evidence="2 3" key="1">
    <citation type="journal article" date="2017" name="G3 (Bethesda)">
        <title>The Physical Genome Mapping of Anopheles albimanus Corrected Scaffold Misassemblies and Identified Interarm Rearrangements in Genus Anopheles.</title>
        <authorList>
            <person name="Artemov G.N."/>
            <person name="Peery A.N."/>
            <person name="Jiang X."/>
            <person name="Tu Z."/>
            <person name="Stegniy V.N."/>
            <person name="Sharakhova M.V."/>
            <person name="Sharakhov I.V."/>
        </authorList>
    </citation>
    <scope>NUCLEOTIDE SEQUENCE [LARGE SCALE GENOMIC DNA]</scope>
    <source>
        <strain evidence="2 3">ALBI9_A</strain>
    </source>
</reference>
<feature type="region of interest" description="Disordered" evidence="1">
    <location>
        <begin position="175"/>
        <end position="257"/>
    </location>
</feature>
<feature type="compositionally biased region" description="Basic and acidic residues" evidence="1">
    <location>
        <begin position="190"/>
        <end position="204"/>
    </location>
</feature>
<feature type="region of interest" description="Disordered" evidence="1">
    <location>
        <begin position="45"/>
        <end position="76"/>
    </location>
</feature>
<feature type="compositionally biased region" description="Basic and acidic residues" evidence="1">
    <location>
        <begin position="1"/>
        <end position="19"/>
    </location>
</feature>
<evidence type="ECO:0000256" key="1">
    <source>
        <dbReference type="SAM" id="MobiDB-lite"/>
    </source>
</evidence>
<dbReference type="VEuPathDB" id="VectorBase:AALB001912"/>
<feature type="region of interest" description="Disordered" evidence="1">
    <location>
        <begin position="1"/>
        <end position="23"/>
    </location>
</feature>
<sequence length="257" mass="28571">MAEQSDKPVSRTQARKEDGAMDSIFHQTDETFYETQYLKGFPGYASNPLPNIPPSARDGGAQMKRVLQSEEDKSTEQRYRERFHQQHRSHHAAVGNQRCLRNAEAMESVKQRTHGIKSRVDNDMSNLLFPGCGVGEERGIKKQETVGDAKLTMTHGKRTNSDKSGSCLWKILNPESASSSNSASETSGGEQRKKLASERMDNKKAGRISDAITPVPEKQLTLEEVNAKSVAAAQQEVVNEEPSIEQPQLTESEKQNL</sequence>
<keyword evidence="3" id="KW-1185">Reference proteome</keyword>
<protein>
    <submittedName>
        <fullName evidence="2">Uncharacterized protein</fullName>
    </submittedName>
</protein>
<dbReference type="AlphaFoldDB" id="A0A182F613"/>
<dbReference type="EnsemblMetazoa" id="AALB001912-RA">
    <property type="protein sequence ID" value="AALB001912-PA"/>
    <property type="gene ID" value="AALB001912"/>
</dbReference>
<dbReference type="Proteomes" id="UP000069272">
    <property type="component" value="Chromosome 2L"/>
</dbReference>
<evidence type="ECO:0000313" key="3">
    <source>
        <dbReference type="Proteomes" id="UP000069272"/>
    </source>
</evidence>
<reference evidence="2" key="2">
    <citation type="submission" date="2022-08" db="UniProtKB">
        <authorList>
            <consortium name="EnsemblMetazoa"/>
        </authorList>
    </citation>
    <scope>IDENTIFICATION</scope>
    <source>
        <strain evidence="2">STECLA/ALBI9_A</strain>
    </source>
</reference>
<feature type="compositionally biased region" description="Basic and acidic residues" evidence="1">
    <location>
        <begin position="67"/>
        <end position="76"/>
    </location>
</feature>